<gene>
    <name evidence="4" type="ORF">SCF082_LOCUS32292</name>
</gene>
<feature type="repeat" description="WD" evidence="3">
    <location>
        <begin position="240"/>
        <end position="281"/>
    </location>
</feature>
<dbReference type="Pfam" id="PF00400">
    <property type="entry name" value="WD40"/>
    <property type="match status" value="2"/>
</dbReference>
<dbReference type="InterPro" id="IPR015943">
    <property type="entry name" value="WD40/YVTN_repeat-like_dom_sf"/>
</dbReference>
<evidence type="ECO:0000256" key="2">
    <source>
        <dbReference type="ARBA" id="ARBA00022737"/>
    </source>
</evidence>
<dbReference type="Gene3D" id="2.130.10.10">
    <property type="entry name" value="YVTN repeat-like/Quinoprotein amine dehydrogenase"/>
    <property type="match status" value="2"/>
</dbReference>
<protein>
    <submittedName>
        <fullName evidence="4">Vegetative incompatibility protein HET-E-1</fullName>
    </submittedName>
</protein>
<dbReference type="Proteomes" id="UP001642464">
    <property type="component" value="Unassembled WGS sequence"/>
</dbReference>
<dbReference type="PROSITE" id="PS50082">
    <property type="entry name" value="WD_REPEATS_2"/>
    <property type="match status" value="2"/>
</dbReference>
<dbReference type="InterPro" id="IPR011047">
    <property type="entry name" value="Quinoprotein_ADH-like_sf"/>
</dbReference>
<feature type="repeat" description="WD" evidence="3">
    <location>
        <begin position="282"/>
        <end position="323"/>
    </location>
</feature>
<keyword evidence="1 3" id="KW-0853">WD repeat</keyword>
<dbReference type="SMART" id="SM00320">
    <property type="entry name" value="WD40"/>
    <property type="match status" value="5"/>
</dbReference>
<comment type="caution">
    <text evidence="4">The sequence shown here is derived from an EMBL/GenBank/DDBJ whole genome shotgun (WGS) entry which is preliminary data.</text>
</comment>
<name>A0ABP0NH95_9DINO</name>
<organism evidence="4 5">
    <name type="scientific">Durusdinium trenchii</name>
    <dbReference type="NCBI Taxonomy" id="1381693"/>
    <lineage>
        <taxon>Eukaryota</taxon>
        <taxon>Sar</taxon>
        <taxon>Alveolata</taxon>
        <taxon>Dinophyceae</taxon>
        <taxon>Suessiales</taxon>
        <taxon>Symbiodiniaceae</taxon>
        <taxon>Durusdinium</taxon>
    </lineage>
</organism>
<dbReference type="InterPro" id="IPR001680">
    <property type="entry name" value="WD40_rpt"/>
</dbReference>
<evidence type="ECO:0000313" key="4">
    <source>
        <dbReference type="EMBL" id="CAK9061764.1"/>
    </source>
</evidence>
<sequence length="348" mass="37201">MLTESQASASLVPVTLLSGQLLGEILLSEGDTIRKAKDSAAKFYSNSLVVPTLRLVFQGHELDGEHEVSSLGLLEPGASLVALLEAPRKVLSASADGTAKLFDVESGECEKTFVPDMDRDEGSINSVSVTEDGKMFLLATAGSMFTFSTTSGRCLRRFSWPEMEEGIQHAVLSHDAKLVLLVCLGVVYLIAGNGPPVRLSGQCNALFAAFSPDARKVVVASKECTAQLHDVRSGLCEKVFRGHFGWVHTARFCPKGESILTACADGVTRLFDAISGECIRDFRRHGGCVRSSSFSPDGDKIVAAVDDCTAKLFDLKSGRCERSSEARPLAATQVFYGPQFSLPTGPGC</sequence>
<accession>A0ABP0NH95</accession>
<proteinExistence type="predicted"/>
<keyword evidence="5" id="KW-1185">Reference proteome</keyword>
<dbReference type="EMBL" id="CAXAMM010027891">
    <property type="protein sequence ID" value="CAK9061764.1"/>
    <property type="molecule type" value="Genomic_DNA"/>
</dbReference>
<evidence type="ECO:0000256" key="3">
    <source>
        <dbReference type="PROSITE-ProRule" id="PRU00221"/>
    </source>
</evidence>
<evidence type="ECO:0000313" key="5">
    <source>
        <dbReference type="Proteomes" id="UP001642464"/>
    </source>
</evidence>
<evidence type="ECO:0000256" key="1">
    <source>
        <dbReference type="ARBA" id="ARBA00022574"/>
    </source>
</evidence>
<keyword evidence="2" id="KW-0677">Repeat</keyword>
<reference evidence="4 5" key="1">
    <citation type="submission" date="2024-02" db="EMBL/GenBank/DDBJ databases">
        <authorList>
            <person name="Chen Y."/>
            <person name="Shah S."/>
            <person name="Dougan E. K."/>
            <person name="Thang M."/>
            <person name="Chan C."/>
        </authorList>
    </citation>
    <scope>NUCLEOTIDE SEQUENCE [LARGE SCALE GENOMIC DNA]</scope>
</reference>
<dbReference type="SUPFAM" id="SSF50998">
    <property type="entry name" value="Quinoprotein alcohol dehydrogenase-like"/>
    <property type="match status" value="1"/>
</dbReference>
<dbReference type="PANTHER" id="PTHR19848">
    <property type="entry name" value="WD40 REPEAT PROTEIN"/>
    <property type="match status" value="1"/>
</dbReference>
<dbReference type="PANTHER" id="PTHR19848:SF8">
    <property type="entry name" value="F-BOX AND WD REPEAT DOMAIN CONTAINING 7"/>
    <property type="match status" value="1"/>
</dbReference>